<organism evidence="10 11">
    <name type="scientific">Methylobacterium trifolii</name>
    <dbReference type="NCBI Taxonomy" id="1003092"/>
    <lineage>
        <taxon>Bacteria</taxon>
        <taxon>Pseudomonadati</taxon>
        <taxon>Pseudomonadota</taxon>
        <taxon>Alphaproteobacteria</taxon>
        <taxon>Hyphomicrobiales</taxon>
        <taxon>Methylobacteriaceae</taxon>
        <taxon>Methylobacterium</taxon>
    </lineage>
</organism>
<keyword evidence="6" id="KW-0131">Cell cycle</keyword>
<evidence type="ECO:0000256" key="9">
    <source>
        <dbReference type="ARBA" id="ARBA00033158"/>
    </source>
</evidence>
<keyword evidence="11" id="KW-1185">Reference proteome</keyword>
<dbReference type="EMBL" id="BPRB01000170">
    <property type="protein sequence ID" value="GJE60890.1"/>
    <property type="molecule type" value="Genomic_DNA"/>
</dbReference>
<comment type="subunit">
    <text evidence="8">Homodimer. Interacts with FtsZ.</text>
</comment>
<dbReference type="Proteomes" id="UP001055057">
    <property type="component" value="Unassembled WGS sequence"/>
</dbReference>
<evidence type="ECO:0000256" key="4">
    <source>
        <dbReference type="ARBA" id="ARBA00022618"/>
    </source>
</evidence>
<evidence type="ECO:0000313" key="11">
    <source>
        <dbReference type="Proteomes" id="UP001055057"/>
    </source>
</evidence>
<evidence type="ECO:0000256" key="1">
    <source>
        <dbReference type="ARBA" id="ARBA00004496"/>
    </source>
</evidence>
<keyword evidence="5" id="KW-0717">Septation</keyword>
<protein>
    <recommendedName>
        <fullName evidence="2">Cell division protein ZapA</fullName>
    </recommendedName>
    <alternativeName>
        <fullName evidence="9">Z ring-associated protein ZapA</fullName>
    </alternativeName>
</protein>
<sequence length="125" mass="13374">MPQINVTIDGKSYRMACGEGEEAHLSDLAAGLGARIGEMRKAFGEIGDMRLQVMAAITIADELAELKKRFAAIETETAALRAAFEQADRERADEAARAAQGVAQAAERIERMAQALAASGPREAR</sequence>
<dbReference type="InterPro" id="IPR007838">
    <property type="entry name" value="Cell_div_ZapA-like"/>
</dbReference>
<reference evidence="10" key="2">
    <citation type="submission" date="2021-08" db="EMBL/GenBank/DDBJ databases">
        <authorList>
            <person name="Tani A."/>
            <person name="Ola A."/>
            <person name="Ogura Y."/>
            <person name="Katsura K."/>
            <person name="Hayashi T."/>
        </authorList>
    </citation>
    <scope>NUCLEOTIDE SEQUENCE</scope>
    <source>
        <strain evidence="10">DSM 23632</strain>
    </source>
</reference>
<evidence type="ECO:0000256" key="7">
    <source>
        <dbReference type="ARBA" id="ARBA00024910"/>
    </source>
</evidence>
<dbReference type="SUPFAM" id="SSF102829">
    <property type="entry name" value="Cell division protein ZapA-like"/>
    <property type="match status" value="1"/>
</dbReference>
<evidence type="ECO:0000256" key="2">
    <source>
        <dbReference type="ARBA" id="ARBA00015195"/>
    </source>
</evidence>
<name>A0ABQ4U508_9HYPH</name>
<evidence type="ECO:0000256" key="3">
    <source>
        <dbReference type="ARBA" id="ARBA00022490"/>
    </source>
</evidence>
<dbReference type="PANTHER" id="PTHR34981:SF1">
    <property type="entry name" value="CELL DIVISION PROTEIN ZAPA"/>
    <property type="match status" value="1"/>
</dbReference>
<evidence type="ECO:0000256" key="6">
    <source>
        <dbReference type="ARBA" id="ARBA00023306"/>
    </source>
</evidence>
<dbReference type="RefSeq" id="WP_238183473.1">
    <property type="nucleotide sequence ID" value="NZ_BPRB01000170.1"/>
</dbReference>
<proteinExistence type="predicted"/>
<dbReference type="InterPro" id="IPR053712">
    <property type="entry name" value="Bac_CellDiv_Activator"/>
</dbReference>
<reference evidence="10" key="1">
    <citation type="journal article" date="2021" name="Front. Microbiol.">
        <title>Comprehensive Comparative Genomics and Phenotyping of Methylobacterium Species.</title>
        <authorList>
            <person name="Alessa O."/>
            <person name="Ogura Y."/>
            <person name="Fujitani Y."/>
            <person name="Takami H."/>
            <person name="Hayashi T."/>
            <person name="Sahin N."/>
            <person name="Tani A."/>
        </authorList>
    </citation>
    <scope>NUCLEOTIDE SEQUENCE</scope>
    <source>
        <strain evidence="10">DSM 23632</strain>
    </source>
</reference>
<dbReference type="PANTHER" id="PTHR34981">
    <property type="entry name" value="CELL DIVISION PROTEIN ZAPA"/>
    <property type="match status" value="1"/>
</dbReference>
<comment type="caution">
    <text evidence="10">The sequence shown here is derived from an EMBL/GenBank/DDBJ whole genome shotgun (WGS) entry which is preliminary data.</text>
</comment>
<keyword evidence="4" id="KW-0132">Cell division</keyword>
<comment type="function">
    <text evidence="7">Activator of cell division through the inhibition of FtsZ GTPase activity, therefore promoting FtsZ assembly into bundles of protofilaments necessary for the formation of the division Z ring. It is recruited early at mid-cell but it is not essential for cell division.</text>
</comment>
<evidence type="ECO:0000256" key="8">
    <source>
        <dbReference type="ARBA" id="ARBA00026068"/>
    </source>
</evidence>
<dbReference type="Pfam" id="PF05164">
    <property type="entry name" value="ZapA"/>
    <property type="match status" value="1"/>
</dbReference>
<dbReference type="Gene3D" id="6.10.250.790">
    <property type="match status" value="1"/>
</dbReference>
<comment type="subcellular location">
    <subcellularLocation>
        <location evidence="1">Cytoplasm</location>
    </subcellularLocation>
</comment>
<gene>
    <name evidence="10" type="ORF">MPOCJGCO_3009</name>
</gene>
<keyword evidence="3" id="KW-0963">Cytoplasm</keyword>
<evidence type="ECO:0000256" key="5">
    <source>
        <dbReference type="ARBA" id="ARBA00023210"/>
    </source>
</evidence>
<dbReference type="InterPro" id="IPR036192">
    <property type="entry name" value="Cell_div_ZapA-like_sf"/>
</dbReference>
<accession>A0ABQ4U508</accession>
<evidence type="ECO:0000313" key="10">
    <source>
        <dbReference type="EMBL" id="GJE60890.1"/>
    </source>
</evidence>